<dbReference type="PROSITE" id="PS50005">
    <property type="entry name" value="TPR"/>
    <property type="match status" value="3"/>
</dbReference>
<dbReference type="SUPFAM" id="SSF48452">
    <property type="entry name" value="TPR-like"/>
    <property type="match status" value="1"/>
</dbReference>
<proteinExistence type="predicted"/>
<comment type="caution">
    <text evidence="3">The sequence shown here is derived from an EMBL/GenBank/DDBJ whole genome shotgun (WGS) entry which is preliminary data.</text>
</comment>
<feature type="repeat" description="TPR" evidence="1">
    <location>
        <begin position="96"/>
        <end position="129"/>
    </location>
</feature>
<dbReference type="InterPro" id="IPR011990">
    <property type="entry name" value="TPR-like_helical_dom_sf"/>
</dbReference>
<accession>A0ABQ7E2V7</accession>
<dbReference type="Pfam" id="PF13432">
    <property type="entry name" value="TPR_16"/>
    <property type="match status" value="1"/>
</dbReference>
<organism evidence="3 4">
    <name type="scientific">Brassica cretica</name>
    <name type="common">Mustard</name>
    <dbReference type="NCBI Taxonomy" id="69181"/>
    <lineage>
        <taxon>Eukaryota</taxon>
        <taxon>Viridiplantae</taxon>
        <taxon>Streptophyta</taxon>
        <taxon>Embryophyta</taxon>
        <taxon>Tracheophyta</taxon>
        <taxon>Spermatophyta</taxon>
        <taxon>Magnoliopsida</taxon>
        <taxon>eudicotyledons</taxon>
        <taxon>Gunneridae</taxon>
        <taxon>Pentapetalae</taxon>
        <taxon>rosids</taxon>
        <taxon>malvids</taxon>
        <taxon>Brassicales</taxon>
        <taxon>Brassicaceae</taxon>
        <taxon>Brassiceae</taxon>
        <taxon>Brassica</taxon>
    </lineage>
</organism>
<feature type="repeat" description="TPR" evidence="1">
    <location>
        <begin position="130"/>
        <end position="163"/>
    </location>
</feature>
<protein>
    <recommendedName>
        <fullName evidence="5">Suppressor of RPS4-RLD 1</fullName>
    </recommendedName>
</protein>
<feature type="region of interest" description="Disordered" evidence="2">
    <location>
        <begin position="1"/>
        <end position="38"/>
    </location>
</feature>
<name>A0ABQ7E2V7_BRACR</name>
<evidence type="ECO:0000256" key="1">
    <source>
        <dbReference type="PROSITE-ProRule" id="PRU00339"/>
    </source>
</evidence>
<feature type="repeat" description="TPR" evidence="1">
    <location>
        <begin position="200"/>
        <end position="233"/>
    </location>
</feature>
<evidence type="ECO:0008006" key="5">
    <source>
        <dbReference type="Google" id="ProtNLM"/>
    </source>
</evidence>
<dbReference type="Proteomes" id="UP000266723">
    <property type="component" value="Unassembled WGS sequence"/>
</dbReference>
<evidence type="ECO:0000313" key="3">
    <source>
        <dbReference type="EMBL" id="KAF3590990.1"/>
    </source>
</evidence>
<sequence length="469" mass="53115">MENTHELSNDASKASKHSGGTSGSGNGSAYKEKENVKSSSQINGDLSIIGDKLSRKPGSITKLSLKAEARCGVSGETKINKTCTIARISETHSISVDFRISRGIAQVNEGHYMKAISIFDKAIESNPAACEAWKRRGQARAALGEFAEAVEDLTEALVLEPKSPDIFHERGEPLGCSFTSCFIFHEEAHSKSIQLDSNYLEAWLHLAQHYQELADHHKAMECTEHALQVDNRKAIQELSIGLSIENSIECLYLRGSCYHAVGEYRDAVKDYDATVDVELDAVEKFVLQCLAFYQVPRDVFFVDNPEKEIALYTASKASREFSCFDIDGDLDPMFKEYWCKRLNPKDVCEKVYRQPPLRESLKKDKLKKQDLAITKPKANLLCFTDFIGKKIQYGSPGFLPNRRQKVYSVMRFCLIKWNHRYLIWCYCRTLNLAKTIIKEKLYVRSKADKVIDLSKDEKIEEVGFPIFLT</sequence>
<dbReference type="InterPro" id="IPR044650">
    <property type="entry name" value="SRFR1-like"/>
</dbReference>
<dbReference type="EMBL" id="QGKV02000299">
    <property type="protein sequence ID" value="KAF3590990.1"/>
    <property type="molecule type" value="Genomic_DNA"/>
</dbReference>
<evidence type="ECO:0000313" key="4">
    <source>
        <dbReference type="Proteomes" id="UP000266723"/>
    </source>
</evidence>
<dbReference type="Pfam" id="PF13181">
    <property type="entry name" value="TPR_8"/>
    <property type="match status" value="1"/>
</dbReference>
<gene>
    <name evidence="3" type="ORF">DY000_02028061</name>
</gene>
<keyword evidence="4" id="KW-1185">Reference proteome</keyword>
<keyword evidence="1" id="KW-0802">TPR repeat</keyword>
<dbReference type="InterPro" id="IPR019734">
    <property type="entry name" value="TPR_rpt"/>
</dbReference>
<dbReference type="PANTHER" id="PTHR44749:SF1">
    <property type="entry name" value="TETRATRICOPEPTIDE-LIKE HELICAL DOMAIN-CONTAINING PROTEIN"/>
    <property type="match status" value="1"/>
</dbReference>
<reference evidence="3 4" key="1">
    <citation type="journal article" date="2020" name="BMC Genomics">
        <title>Intraspecific diversification of the crop wild relative Brassica cretica Lam. using demographic model selection.</title>
        <authorList>
            <person name="Kioukis A."/>
            <person name="Michalopoulou V.A."/>
            <person name="Briers L."/>
            <person name="Pirintsos S."/>
            <person name="Studholme D.J."/>
            <person name="Pavlidis P."/>
            <person name="Sarris P.F."/>
        </authorList>
    </citation>
    <scope>NUCLEOTIDE SEQUENCE [LARGE SCALE GENOMIC DNA]</scope>
    <source>
        <strain evidence="4">cv. PFS-1207/04</strain>
    </source>
</reference>
<dbReference type="Gene3D" id="1.25.40.10">
    <property type="entry name" value="Tetratricopeptide repeat domain"/>
    <property type="match status" value="2"/>
</dbReference>
<dbReference type="PANTHER" id="PTHR44749">
    <property type="entry name" value="SUPPRESSOR OF RPS4-RLD 1"/>
    <property type="match status" value="1"/>
</dbReference>
<evidence type="ECO:0000256" key="2">
    <source>
        <dbReference type="SAM" id="MobiDB-lite"/>
    </source>
</evidence>
<dbReference type="SMART" id="SM00028">
    <property type="entry name" value="TPR"/>
    <property type="match status" value="4"/>
</dbReference>